<accession>W1PTX3</accession>
<feature type="region of interest" description="Disordered" evidence="1">
    <location>
        <begin position="225"/>
        <end position="267"/>
    </location>
</feature>
<protein>
    <submittedName>
        <fullName evidence="2">Uncharacterized protein</fullName>
    </submittedName>
</protein>
<sequence>MLTITAHSLSSCAYHRHAFTIIACLLSSCAYHRRALTIAARLLSSWAYFHSVLTSAVRLLPSCAYHCRVLTIATWLLPPRAYHCRALTIVACFLLPCAYHHRALIIAARLLTPHAYFCHTLTFVTSLPLPSAYLCRTLNIVVRLLSQRAYFRRVLTLDLDPCLVESAPSELGEANDAASGAANEGLITVQGEELEVIEASEPHKTAVGVEGSGITGEEEPILIEQPGVIVPDNRDEDVGNEGPNASQEESPNGRPEQPRASAPDVVIEASVLEFSEVEARLGP</sequence>
<gene>
    <name evidence="2" type="ORF">AMTR_s00027p00114230</name>
</gene>
<evidence type="ECO:0000313" key="3">
    <source>
        <dbReference type="Proteomes" id="UP000017836"/>
    </source>
</evidence>
<keyword evidence="3" id="KW-1185">Reference proteome</keyword>
<evidence type="ECO:0000256" key="1">
    <source>
        <dbReference type="SAM" id="MobiDB-lite"/>
    </source>
</evidence>
<proteinExistence type="predicted"/>
<dbReference type="AlphaFoldDB" id="W1PTX3"/>
<name>W1PTX3_AMBTC</name>
<reference evidence="3" key="1">
    <citation type="journal article" date="2013" name="Science">
        <title>The Amborella genome and the evolution of flowering plants.</title>
        <authorList>
            <consortium name="Amborella Genome Project"/>
        </authorList>
    </citation>
    <scope>NUCLEOTIDE SEQUENCE [LARGE SCALE GENOMIC DNA]</scope>
</reference>
<dbReference type="Gramene" id="ERN10730">
    <property type="protein sequence ID" value="ERN10730"/>
    <property type="gene ID" value="AMTR_s00027p00114230"/>
</dbReference>
<organism evidence="2 3">
    <name type="scientific">Amborella trichopoda</name>
    <dbReference type="NCBI Taxonomy" id="13333"/>
    <lineage>
        <taxon>Eukaryota</taxon>
        <taxon>Viridiplantae</taxon>
        <taxon>Streptophyta</taxon>
        <taxon>Embryophyta</taxon>
        <taxon>Tracheophyta</taxon>
        <taxon>Spermatophyta</taxon>
        <taxon>Magnoliopsida</taxon>
        <taxon>Amborellales</taxon>
        <taxon>Amborellaceae</taxon>
        <taxon>Amborella</taxon>
    </lineage>
</organism>
<evidence type="ECO:0000313" key="2">
    <source>
        <dbReference type="EMBL" id="ERN10730.1"/>
    </source>
</evidence>
<dbReference type="EMBL" id="KI392798">
    <property type="protein sequence ID" value="ERN10730.1"/>
    <property type="molecule type" value="Genomic_DNA"/>
</dbReference>
<dbReference type="Proteomes" id="UP000017836">
    <property type="component" value="Unassembled WGS sequence"/>
</dbReference>
<dbReference type="HOGENOM" id="CLU_984630_0_0_1"/>